<evidence type="ECO:0000256" key="1">
    <source>
        <dbReference type="SAM" id="MobiDB-lite"/>
    </source>
</evidence>
<evidence type="ECO:0000313" key="3">
    <source>
        <dbReference type="EMBL" id="GKT18337.1"/>
    </source>
</evidence>
<gene>
    <name evidence="3" type="ORF">ADUPG1_011292</name>
</gene>
<feature type="compositionally biased region" description="Basic and acidic residues" evidence="1">
    <location>
        <begin position="1"/>
        <end position="13"/>
    </location>
</feature>
<evidence type="ECO:0000256" key="2">
    <source>
        <dbReference type="SAM" id="Phobius"/>
    </source>
</evidence>
<accession>A0ABQ5JV28</accession>
<keyword evidence="2" id="KW-1133">Transmembrane helix</keyword>
<dbReference type="Proteomes" id="UP001057375">
    <property type="component" value="Unassembled WGS sequence"/>
</dbReference>
<organism evidence="3 4">
    <name type="scientific">Aduncisulcus paluster</name>
    <dbReference type="NCBI Taxonomy" id="2918883"/>
    <lineage>
        <taxon>Eukaryota</taxon>
        <taxon>Metamonada</taxon>
        <taxon>Carpediemonas-like organisms</taxon>
        <taxon>Aduncisulcus</taxon>
    </lineage>
</organism>
<proteinExistence type="predicted"/>
<feature type="region of interest" description="Disordered" evidence="1">
    <location>
        <begin position="1"/>
        <end position="20"/>
    </location>
</feature>
<comment type="caution">
    <text evidence="3">The sequence shown here is derived from an EMBL/GenBank/DDBJ whole genome shotgun (WGS) entry which is preliminary data.</text>
</comment>
<reference evidence="3" key="1">
    <citation type="submission" date="2022-03" db="EMBL/GenBank/DDBJ databases">
        <title>Draft genome sequence of Aduncisulcus paluster, a free-living microaerophilic Fornicata.</title>
        <authorList>
            <person name="Yuyama I."/>
            <person name="Kume K."/>
            <person name="Tamura T."/>
            <person name="Inagaki Y."/>
            <person name="Hashimoto T."/>
        </authorList>
    </citation>
    <scope>NUCLEOTIDE SEQUENCE</scope>
    <source>
        <strain evidence="3">NY0171</strain>
    </source>
</reference>
<name>A0ABQ5JV28_9EUKA</name>
<protein>
    <submittedName>
        <fullName evidence="3">Uncharacterized protein</fullName>
    </submittedName>
</protein>
<keyword evidence="2" id="KW-0472">Membrane</keyword>
<dbReference type="EMBL" id="BQXS01011935">
    <property type="protein sequence ID" value="GKT18337.1"/>
    <property type="molecule type" value="Genomic_DNA"/>
</dbReference>
<feature type="non-terminal residue" evidence="3">
    <location>
        <position position="1"/>
    </location>
</feature>
<evidence type="ECO:0000313" key="4">
    <source>
        <dbReference type="Proteomes" id="UP001057375"/>
    </source>
</evidence>
<feature type="transmembrane region" description="Helical" evidence="2">
    <location>
        <begin position="518"/>
        <end position="539"/>
    </location>
</feature>
<keyword evidence="2" id="KW-0812">Transmembrane</keyword>
<keyword evidence="4" id="KW-1185">Reference proteome</keyword>
<sequence>KEEKTIEKTVEKGKGRRTRRSLSEDRRQVISLLLSLVSQTRVACAHISLSALMSPYLPIGMYIFKSLKLSHFMHVSVSPHTSFLDTLFHAIPAHALQISSATRDLRSTVASAVIHHTAEGGMEHGIFQGVRQGVWLHERVKREGAISLAVSVQGIITCVEQSWEKLSGRIGIEKVHSRDDGYKKDIREISKREGLKGWEDIIGKITEVWDKYAMSEMKDHDLLSEKDTISSSLSSLSSVPHSHLSAFIQNVIDNLSLYSQYSVSISPFKRWYAAGKDIKLKDLKLKDREEDKKEEICDSLLPVFLESSDTVFLRDSLSLPRLVHEPISSYKLVNDGVSPLSVSSSRWSHSCIRSVTARSVRESLVVDNKQLHQHAVSKLPSQDTIGILYLDMLFRAITSSFSTDISGDHDKHDSQNLFSKDHFASEESEEYQLHCTTRLLSSLYSQLDALDPIDQASHWYSSSPFFFFFSNGRVGNHDGSVNRDRLKMVLKHLLEIEFHESLRRIVHAIRHKLCLPHLITSLSAFVLSTFSLCSALMSLKKQRSSRKKKGKSGVSLSSEARELAVYLTMIAVPLISRMEELIIVKEQDEKKIWAELSVDLSIDDKITKELPFHGSRLEYFTHLSDLLKFSIVGLQFVP</sequence>